<evidence type="ECO:0000256" key="2">
    <source>
        <dbReference type="ARBA" id="ARBA00022434"/>
    </source>
</evidence>
<dbReference type="InterPro" id="IPR012347">
    <property type="entry name" value="Ferritin-like"/>
</dbReference>
<dbReference type="EC" id="1.16.3.1" evidence="9"/>
<feature type="binding site" evidence="8">
    <location>
        <position position="60"/>
    </location>
    <ligand>
        <name>Fe cation</name>
        <dbReference type="ChEBI" id="CHEBI:24875"/>
        <label>1</label>
    </ligand>
</feature>
<protein>
    <recommendedName>
        <fullName evidence="9">Ferritin</fullName>
        <ecNumber evidence="9">1.16.3.1</ecNumber>
    </recommendedName>
</protein>
<dbReference type="SUPFAM" id="SSF47240">
    <property type="entry name" value="Ferritin-like"/>
    <property type="match status" value="1"/>
</dbReference>
<dbReference type="InterPro" id="IPR001519">
    <property type="entry name" value="Ferritin"/>
</dbReference>
<dbReference type="CDD" id="cd01056">
    <property type="entry name" value="Euk_Ferritin"/>
    <property type="match status" value="1"/>
</dbReference>
<dbReference type="GO" id="GO:0008198">
    <property type="term" value="F:ferrous iron binding"/>
    <property type="evidence" value="ECO:0007669"/>
    <property type="project" value="TreeGrafter"/>
</dbReference>
<dbReference type="InterPro" id="IPR014034">
    <property type="entry name" value="Ferritin_CS"/>
</dbReference>
<keyword evidence="12" id="KW-1185">Reference proteome</keyword>
<keyword evidence="3 8" id="KW-0479">Metal-binding</keyword>
<dbReference type="PROSITE" id="PS00204">
    <property type="entry name" value="FERRITIN_2"/>
    <property type="match status" value="1"/>
</dbReference>
<dbReference type="Gene3D" id="1.20.1260.10">
    <property type="match status" value="2"/>
</dbReference>
<dbReference type="GO" id="GO:0006826">
    <property type="term" value="P:iron ion transport"/>
    <property type="evidence" value="ECO:0007669"/>
    <property type="project" value="InterPro"/>
</dbReference>
<dbReference type="Proteomes" id="UP000005408">
    <property type="component" value="Unassembled WGS sequence"/>
</dbReference>
<comment type="function">
    <text evidence="9">Stores iron in a soluble, non-toxic, readily available form. Important for iron homeostasis. Iron is taken up in the ferrous form and deposited as ferric hydroxides after oxidation.</text>
</comment>
<dbReference type="GO" id="GO:0005737">
    <property type="term" value="C:cytoplasm"/>
    <property type="evidence" value="ECO:0007669"/>
    <property type="project" value="TreeGrafter"/>
</dbReference>
<dbReference type="GO" id="GO:0006879">
    <property type="term" value="P:intracellular iron ion homeostasis"/>
    <property type="evidence" value="ECO:0007669"/>
    <property type="project" value="UniProtKB-KW"/>
</dbReference>
<accession>A0A8W8JW36</accession>
<feature type="binding site" evidence="8">
    <location>
        <position position="63"/>
    </location>
    <ligand>
        <name>Fe cation</name>
        <dbReference type="ChEBI" id="CHEBI:24875"/>
        <label>1</label>
    </ligand>
</feature>
<dbReference type="PANTHER" id="PTHR11431">
    <property type="entry name" value="FERRITIN"/>
    <property type="match status" value="1"/>
</dbReference>
<evidence type="ECO:0000259" key="10">
    <source>
        <dbReference type="PROSITE" id="PS50905"/>
    </source>
</evidence>
<comment type="catalytic activity">
    <reaction evidence="7 9">
        <text>4 Fe(2+) + O2 + 4 H(+) = 4 Fe(3+) + 2 H2O</text>
        <dbReference type="Rhea" id="RHEA:11148"/>
        <dbReference type="ChEBI" id="CHEBI:15377"/>
        <dbReference type="ChEBI" id="CHEBI:15378"/>
        <dbReference type="ChEBI" id="CHEBI:15379"/>
        <dbReference type="ChEBI" id="CHEBI:29033"/>
        <dbReference type="ChEBI" id="CHEBI:29034"/>
        <dbReference type="EC" id="1.16.3.1"/>
    </reaction>
</comment>
<dbReference type="EnsemblMetazoa" id="G21305.2">
    <property type="protein sequence ID" value="G21305.2:cds"/>
    <property type="gene ID" value="G21305"/>
</dbReference>
<evidence type="ECO:0000256" key="9">
    <source>
        <dbReference type="RuleBase" id="RU361145"/>
    </source>
</evidence>
<dbReference type="PROSITE" id="PS50905">
    <property type="entry name" value="FERRITIN_LIKE"/>
    <property type="match status" value="1"/>
</dbReference>
<evidence type="ECO:0000256" key="4">
    <source>
        <dbReference type="ARBA" id="ARBA00023002"/>
    </source>
</evidence>
<dbReference type="AlphaFoldDB" id="A0A8W8JW36"/>
<dbReference type="GO" id="GO:0008199">
    <property type="term" value="F:ferric iron binding"/>
    <property type="evidence" value="ECO:0007669"/>
    <property type="project" value="InterPro"/>
</dbReference>
<comment type="function">
    <text evidence="6">Stores iron in a soluble, non-toxic, readily available form. Important for iron homeostasis. Has ferroxidase activity. Iron is taken up in the ferrous form and deposited as ferric hydroxides after oxidation.</text>
</comment>
<sequence length="132" mass="15580">MAESQCRQNYHQESEAGINRQINMELYACYTYQSMAYYFDRDDVALPGFSKFFKNSSDEEREHAEKLMKYQSLLDLHKVADSHKDAQMCDFLETHYLEEQVNAIKEISDHITQLKRVGSGLGEYEYDRRLDS</sequence>
<dbReference type="InterPro" id="IPR009078">
    <property type="entry name" value="Ferritin-like_SF"/>
</dbReference>
<keyword evidence="5 8" id="KW-0408">Iron</keyword>
<dbReference type="InterPro" id="IPR008331">
    <property type="entry name" value="Ferritin_DPS_dom"/>
</dbReference>
<dbReference type="InterPro" id="IPR009040">
    <property type="entry name" value="Ferritin-like_diiron"/>
</dbReference>
<keyword evidence="2 9" id="KW-0409">Iron storage</keyword>
<feature type="domain" description="Ferritin-like diiron" evidence="10">
    <location>
        <begin position="8"/>
        <end position="132"/>
    </location>
</feature>
<dbReference type="GO" id="GO:0004322">
    <property type="term" value="F:ferroxidase activity"/>
    <property type="evidence" value="ECO:0007669"/>
    <property type="project" value="UniProtKB-EC"/>
</dbReference>
<evidence type="ECO:0000313" key="11">
    <source>
        <dbReference type="EnsemblMetazoa" id="G21305.2:cds"/>
    </source>
</evidence>
<organism evidence="11 12">
    <name type="scientific">Magallana gigas</name>
    <name type="common">Pacific oyster</name>
    <name type="synonym">Crassostrea gigas</name>
    <dbReference type="NCBI Taxonomy" id="29159"/>
    <lineage>
        <taxon>Eukaryota</taxon>
        <taxon>Metazoa</taxon>
        <taxon>Spiralia</taxon>
        <taxon>Lophotrochozoa</taxon>
        <taxon>Mollusca</taxon>
        <taxon>Bivalvia</taxon>
        <taxon>Autobranchia</taxon>
        <taxon>Pteriomorphia</taxon>
        <taxon>Ostreida</taxon>
        <taxon>Ostreoidea</taxon>
        <taxon>Ostreidae</taxon>
        <taxon>Magallana</taxon>
    </lineage>
</organism>
<keyword evidence="4 9" id="KW-0560">Oxidoreductase</keyword>
<dbReference type="Pfam" id="PF00210">
    <property type="entry name" value="Ferritin"/>
    <property type="match status" value="1"/>
</dbReference>
<evidence type="ECO:0000256" key="1">
    <source>
        <dbReference type="ARBA" id="ARBA00007513"/>
    </source>
</evidence>
<feature type="binding site" evidence="8">
    <location>
        <position position="25"/>
    </location>
    <ligand>
        <name>Fe cation</name>
        <dbReference type="ChEBI" id="CHEBI:24875"/>
        <label>1</label>
    </ligand>
</feature>
<feature type="binding site" evidence="8">
    <location>
        <position position="100"/>
    </location>
    <ligand>
        <name>Fe cation</name>
        <dbReference type="ChEBI" id="CHEBI:24875"/>
        <label>1</label>
    </ligand>
</feature>
<proteinExistence type="inferred from homology"/>
<evidence type="ECO:0000313" key="12">
    <source>
        <dbReference type="Proteomes" id="UP000005408"/>
    </source>
</evidence>
<evidence type="ECO:0000256" key="3">
    <source>
        <dbReference type="ARBA" id="ARBA00022723"/>
    </source>
</evidence>
<reference evidence="11" key="1">
    <citation type="submission" date="2022-08" db="UniProtKB">
        <authorList>
            <consortium name="EnsemblMetazoa"/>
        </authorList>
    </citation>
    <scope>IDENTIFICATION</scope>
    <source>
        <strain evidence="11">05x7-T-G4-1.051#20</strain>
    </source>
</reference>
<evidence type="ECO:0000256" key="6">
    <source>
        <dbReference type="ARBA" id="ARBA00025111"/>
    </source>
</evidence>
<comment type="similarity">
    <text evidence="1 9">Belongs to the ferritin family.</text>
</comment>
<evidence type="ECO:0000256" key="7">
    <source>
        <dbReference type="ARBA" id="ARBA00047990"/>
    </source>
</evidence>
<evidence type="ECO:0000256" key="8">
    <source>
        <dbReference type="PIRSR" id="PIRSR601519-1"/>
    </source>
</evidence>
<name>A0A8W8JW36_MAGGI</name>
<evidence type="ECO:0000256" key="5">
    <source>
        <dbReference type="ARBA" id="ARBA00023004"/>
    </source>
</evidence>
<dbReference type="PANTHER" id="PTHR11431:SF75">
    <property type="entry name" value="FERRITIN"/>
    <property type="match status" value="1"/>
</dbReference>